<dbReference type="AlphaFoldDB" id="A0A0D7CE03"/>
<dbReference type="PROSITE" id="PS00552">
    <property type="entry name" value="HTH_MERR_1"/>
    <property type="match status" value="1"/>
</dbReference>
<protein>
    <submittedName>
        <fullName evidence="6">MerR family transcriptional regulator</fullName>
    </submittedName>
</protein>
<keyword evidence="2" id="KW-0805">Transcription regulation</keyword>
<dbReference type="PRINTS" id="PR00040">
    <property type="entry name" value="HTHMERR"/>
</dbReference>
<dbReference type="InterPro" id="IPR000551">
    <property type="entry name" value="MerR-type_HTH_dom"/>
</dbReference>
<gene>
    <name evidence="6" type="ORF">SNA_35995</name>
</gene>
<dbReference type="SUPFAM" id="SSF46955">
    <property type="entry name" value="Putative DNA-binding domain"/>
    <property type="match status" value="1"/>
</dbReference>
<dbReference type="Proteomes" id="UP000032458">
    <property type="component" value="Unassembled WGS sequence"/>
</dbReference>
<dbReference type="Gene3D" id="1.10.1660.10">
    <property type="match status" value="1"/>
</dbReference>
<dbReference type="InterPro" id="IPR047057">
    <property type="entry name" value="MerR_fam"/>
</dbReference>
<keyword evidence="1" id="KW-0678">Repressor</keyword>
<dbReference type="PANTHER" id="PTHR30204">
    <property type="entry name" value="REDOX-CYCLING DRUG-SENSING TRANSCRIPTIONAL ACTIVATOR SOXR"/>
    <property type="match status" value="1"/>
</dbReference>
<evidence type="ECO:0000256" key="3">
    <source>
        <dbReference type="ARBA" id="ARBA00023125"/>
    </source>
</evidence>
<evidence type="ECO:0000313" key="6">
    <source>
        <dbReference type="EMBL" id="KIZ14483.1"/>
    </source>
</evidence>
<dbReference type="PROSITE" id="PS50937">
    <property type="entry name" value="HTH_MERR_2"/>
    <property type="match status" value="1"/>
</dbReference>
<comment type="caution">
    <text evidence="6">The sequence shown here is derived from an EMBL/GenBank/DDBJ whole genome shotgun (WGS) entry which is preliminary data.</text>
</comment>
<evidence type="ECO:0000256" key="1">
    <source>
        <dbReference type="ARBA" id="ARBA00022491"/>
    </source>
</evidence>
<dbReference type="GO" id="GO:0003677">
    <property type="term" value="F:DNA binding"/>
    <property type="evidence" value="ECO:0007669"/>
    <property type="project" value="UniProtKB-KW"/>
</dbReference>
<keyword evidence="4" id="KW-0804">Transcription</keyword>
<keyword evidence="7" id="KW-1185">Reference proteome</keyword>
<sequence length="137" mass="15539">MEERDRMRIGELARRTGVSTRSLRYYEQRGLLRAHRDTNGYRAYDAECVETVGRIRELLATGLGTDDIRELLPCSQGGPALMPCALSWGAIERQKAQLDAEIAELERRRTALGTYAQIMRERRTQDEALAARALRSA</sequence>
<dbReference type="PANTHER" id="PTHR30204:SF69">
    <property type="entry name" value="MERR-FAMILY TRANSCRIPTIONAL REGULATOR"/>
    <property type="match status" value="1"/>
</dbReference>
<dbReference type="Pfam" id="PF13411">
    <property type="entry name" value="MerR_1"/>
    <property type="match status" value="1"/>
</dbReference>
<evidence type="ECO:0000256" key="4">
    <source>
        <dbReference type="ARBA" id="ARBA00023163"/>
    </source>
</evidence>
<proteinExistence type="predicted"/>
<dbReference type="GO" id="GO:0003700">
    <property type="term" value="F:DNA-binding transcription factor activity"/>
    <property type="evidence" value="ECO:0007669"/>
    <property type="project" value="InterPro"/>
</dbReference>
<evidence type="ECO:0000313" key="7">
    <source>
        <dbReference type="Proteomes" id="UP000032458"/>
    </source>
</evidence>
<evidence type="ECO:0000256" key="2">
    <source>
        <dbReference type="ARBA" id="ARBA00023015"/>
    </source>
</evidence>
<accession>A0A0D7CE03</accession>
<dbReference type="SMART" id="SM00422">
    <property type="entry name" value="HTH_MERR"/>
    <property type="match status" value="1"/>
</dbReference>
<organism evidence="6 7">
    <name type="scientific">Streptomyces natalensis ATCC 27448</name>
    <dbReference type="NCBI Taxonomy" id="1240678"/>
    <lineage>
        <taxon>Bacteria</taxon>
        <taxon>Bacillati</taxon>
        <taxon>Actinomycetota</taxon>
        <taxon>Actinomycetes</taxon>
        <taxon>Kitasatosporales</taxon>
        <taxon>Streptomycetaceae</taxon>
        <taxon>Streptomyces</taxon>
    </lineage>
</organism>
<dbReference type="PATRIC" id="fig|1240678.4.peg.7669"/>
<dbReference type="InterPro" id="IPR009061">
    <property type="entry name" value="DNA-bd_dom_put_sf"/>
</dbReference>
<name>A0A0D7CE03_9ACTN</name>
<reference evidence="6 7" key="1">
    <citation type="submission" date="2014-09" db="EMBL/GenBank/DDBJ databases">
        <title>Draft genome sequence of Streptomyces natalensis ATCC 27448, producer of the antifungal pimaricin.</title>
        <authorList>
            <person name="Mendes M.V."/>
            <person name="Beites T."/>
            <person name="Pires S."/>
            <person name="Santos C.L."/>
            <person name="Moradas-Ferreira P."/>
        </authorList>
    </citation>
    <scope>NUCLEOTIDE SEQUENCE [LARGE SCALE GENOMIC DNA]</scope>
    <source>
        <strain evidence="6 7">ATCC 27448</strain>
    </source>
</reference>
<feature type="domain" description="HTH merR-type" evidence="5">
    <location>
        <begin position="6"/>
        <end position="74"/>
    </location>
</feature>
<keyword evidence="3" id="KW-0238">DNA-binding</keyword>
<dbReference type="EMBL" id="JRKI01000061">
    <property type="protein sequence ID" value="KIZ14483.1"/>
    <property type="molecule type" value="Genomic_DNA"/>
</dbReference>
<evidence type="ECO:0000259" key="5">
    <source>
        <dbReference type="PROSITE" id="PS50937"/>
    </source>
</evidence>